<dbReference type="InterPro" id="IPR019869">
    <property type="entry name" value="Motility-assoc_PPIase_GldI"/>
</dbReference>
<evidence type="ECO:0000313" key="7">
    <source>
        <dbReference type="Proteomes" id="UP000184231"/>
    </source>
</evidence>
<dbReference type="STRING" id="558155.SAMN04487911_12023"/>
<name>A0A1M6J2F1_9FLAO</name>
<evidence type="ECO:0000313" key="6">
    <source>
        <dbReference type="EMBL" id="SHJ40812.1"/>
    </source>
</evidence>
<dbReference type="Proteomes" id="UP000184231">
    <property type="component" value="Unassembled WGS sequence"/>
</dbReference>
<keyword evidence="2 3" id="KW-0697">Rotamase</keyword>
<keyword evidence="7" id="KW-1185">Reference proteome</keyword>
<dbReference type="GO" id="GO:0003755">
    <property type="term" value="F:peptidyl-prolyl cis-trans isomerase activity"/>
    <property type="evidence" value="ECO:0007669"/>
    <property type="project" value="UniProtKB-UniRule"/>
</dbReference>
<evidence type="ECO:0000259" key="5">
    <source>
        <dbReference type="PROSITE" id="PS50059"/>
    </source>
</evidence>
<evidence type="ECO:0000256" key="3">
    <source>
        <dbReference type="PROSITE-ProRule" id="PRU00277"/>
    </source>
</evidence>
<sequence>MKHLLFFTFLIVFIGCSETEARRPVKVKTGNVLQQSVERNKKLLAMEEAMMQQIIAQDSLNTYFSSGGGSWYYYVNKNDRADYFPQPDDLVSLQYNLVSFENDTIYTQQDIGIITYKVDKQELFPGLRSAVKLLKENETATFLIPSSLGYGYHGDNDQIGINIPLKATVSILKIDKQSTNIQN</sequence>
<organism evidence="6 7">
    <name type="scientific">Arenibacter nanhaiticus</name>
    <dbReference type="NCBI Taxonomy" id="558155"/>
    <lineage>
        <taxon>Bacteria</taxon>
        <taxon>Pseudomonadati</taxon>
        <taxon>Bacteroidota</taxon>
        <taxon>Flavobacteriia</taxon>
        <taxon>Flavobacteriales</taxon>
        <taxon>Flavobacteriaceae</taxon>
        <taxon>Arenibacter</taxon>
    </lineage>
</organism>
<reference evidence="7" key="1">
    <citation type="submission" date="2016-11" db="EMBL/GenBank/DDBJ databases">
        <authorList>
            <person name="Varghese N."/>
            <person name="Submissions S."/>
        </authorList>
    </citation>
    <scope>NUCLEOTIDE SEQUENCE [LARGE SCALE GENOMIC DNA]</scope>
    <source>
        <strain evidence="7">CGMCC 1.8863</strain>
    </source>
</reference>
<dbReference type="AlphaFoldDB" id="A0A1M6J2F1"/>
<dbReference type="OrthoDB" id="1093155at2"/>
<dbReference type="InterPro" id="IPR001179">
    <property type="entry name" value="PPIase_FKBP_dom"/>
</dbReference>
<dbReference type="SUPFAM" id="SSF54534">
    <property type="entry name" value="FKBP-like"/>
    <property type="match status" value="1"/>
</dbReference>
<protein>
    <recommendedName>
        <fullName evidence="4">Peptidyl-prolyl cis-trans isomerase</fullName>
        <ecNumber evidence="4">5.2.1.8</ecNumber>
    </recommendedName>
</protein>
<comment type="similarity">
    <text evidence="4">Belongs to the FKBP-type PPIase family.</text>
</comment>
<feature type="domain" description="PPIase FKBP-type" evidence="5">
    <location>
        <begin position="88"/>
        <end position="175"/>
    </location>
</feature>
<dbReference type="Gene3D" id="3.10.50.40">
    <property type="match status" value="1"/>
</dbReference>
<dbReference type="NCBIfam" id="TIGR03516">
    <property type="entry name" value="ppisom_GldI"/>
    <property type="match status" value="1"/>
</dbReference>
<evidence type="ECO:0000256" key="4">
    <source>
        <dbReference type="RuleBase" id="RU003915"/>
    </source>
</evidence>
<dbReference type="EMBL" id="FQYX01000020">
    <property type="protein sequence ID" value="SHJ40812.1"/>
    <property type="molecule type" value="Genomic_DNA"/>
</dbReference>
<dbReference type="Pfam" id="PF00254">
    <property type="entry name" value="FKBP_C"/>
    <property type="match status" value="1"/>
</dbReference>
<evidence type="ECO:0000256" key="2">
    <source>
        <dbReference type="ARBA" id="ARBA00023110"/>
    </source>
</evidence>
<keyword evidence="3 4" id="KW-0413">Isomerase</keyword>
<dbReference type="PROSITE" id="PS51257">
    <property type="entry name" value="PROKAR_LIPOPROTEIN"/>
    <property type="match status" value="1"/>
</dbReference>
<proteinExistence type="inferred from homology"/>
<accession>A0A1M6J2F1</accession>
<comment type="catalytic activity">
    <reaction evidence="1 3 4">
        <text>[protein]-peptidylproline (omega=180) = [protein]-peptidylproline (omega=0)</text>
        <dbReference type="Rhea" id="RHEA:16237"/>
        <dbReference type="Rhea" id="RHEA-COMP:10747"/>
        <dbReference type="Rhea" id="RHEA-COMP:10748"/>
        <dbReference type="ChEBI" id="CHEBI:83833"/>
        <dbReference type="ChEBI" id="CHEBI:83834"/>
        <dbReference type="EC" id="5.2.1.8"/>
    </reaction>
</comment>
<evidence type="ECO:0000256" key="1">
    <source>
        <dbReference type="ARBA" id="ARBA00000971"/>
    </source>
</evidence>
<dbReference type="EC" id="5.2.1.8" evidence="4"/>
<dbReference type="InterPro" id="IPR046357">
    <property type="entry name" value="PPIase_dom_sf"/>
</dbReference>
<dbReference type="PROSITE" id="PS50059">
    <property type="entry name" value="FKBP_PPIASE"/>
    <property type="match status" value="1"/>
</dbReference>
<dbReference type="RefSeq" id="WP_072765020.1">
    <property type="nucleotide sequence ID" value="NZ_FQYX01000020.1"/>
</dbReference>
<gene>
    <name evidence="6" type="ORF">SAMN04487911_12023</name>
</gene>